<accession>A0A8K0CVX1</accession>
<dbReference type="InterPro" id="IPR035699">
    <property type="entry name" value="AAA_6"/>
</dbReference>
<dbReference type="InterPro" id="IPR035706">
    <property type="entry name" value="AAA_9"/>
</dbReference>
<keyword evidence="4" id="KW-0493">Microtubule</keyword>
<dbReference type="InterPro" id="IPR042228">
    <property type="entry name" value="Dynein_linker_3"/>
</dbReference>
<dbReference type="FunFam" id="1.10.8.710:FF:000004">
    <property type="entry name" value="Dynein axonemal heavy chain 6"/>
    <property type="match status" value="1"/>
</dbReference>
<dbReference type="GO" id="GO:0030286">
    <property type="term" value="C:dynein complex"/>
    <property type="evidence" value="ECO:0007669"/>
    <property type="project" value="UniProtKB-KW"/>
</dbReference>
<dbReference type="InterPro" id="IPR024743">
    <property type="entry name" value="Dynein_HC_stalk"/>
</dbReference>
<evidence type="ECO:0000256" key="9">
    <source>
        <dbReference type="ARBA" id="ARBA00023069"/>
    </source>
</evidence>
<comment type="caution">
    <text evidence="16">The sequence shown here is derived from an EMBL/GenBank/DDBJ whole genome shotgun (WGS) entry which is preliminary data.</text>
</comment>
<dbReference type="FunFam" id="1.20.140.100:FF:000004">
    <property type="entry name" value="Dynein axonemal heavy chain 6"/>
    <property type="match status" value="1"/>
</dbReference>
<dbReference type="InterPro" id="IPR042219">
    <property type="entry name" value="AAA_lid_11_sf"/>
</dbReference>
<evidence type="ECO:0000313" key="17">
    <source>
        <dbReference type="Proteomes" id="UP000801492"/>
    </source>
</evidence>
<keyword evidence="10" id="KW-0505">Motor protein</keyword>
<dbReference type="Gene3D" id="1.10.8.720">
    <property type="entry name" value="Region D6 of dynein motor"/>
    <property type="match status" value="1"/>
</dbReference>
<dbReference type="Gene3D" id="1.10.287.2620">
    <property type="match status" value="1"/>
</dbReference>
<proteinExistence type="inferred from homology"/>
<dbReference type="Gene3D" id="1.20.1270.280">
    <property type="match status" value="1"/>
</dbReference>
<dbReference type="FunFam" id="3.40.50.300:FF:000362">
    <property type="entry name" value="Dynein, axonemal, heavy chain 6"/>
    <property type="match status" value="1"/>
</dbReference>
<comment type="similarity">
    <text evidence="2">Belongs to the dynein heavy chain family.</text>
</comment>
<dbReference type="SUPFAM" id="SSF52540">
    <property type="entry name" value="P-loop containing nucleoside triphosphate hydrolases"/>
    <property type="match status" value="4"/>
</dbReference>
<dbReference type="InterPro" id="IPR026983">
    <property type="entry name" value="DHC"/>
</dbReference>
<evidence type="ECO:0000256" key="14">
    <source>
        <dbReference type="SAM" id="MobiDB-lite"/>
    </source>
</evidence>
<dbReference type="PANTHER" id="PTHR22878:SF68">
    <property type="entry name" value="DYNEIN HEAVY CHAIN 6, AXONEMAL-LIKE"/>
    <property type="match status" value="1"/>
</dbReference>
<feature type="region of interest" description="Disordered" evidence="14">
    <location>
        <begin position="1"/>
        <end position="32"/>
    </location>
</feature>
<dbReference type="InterPro" id="IPR041228">
    <property type="entry name" value="Dynein_C"/>
</dbReference>
<dbReference type="Gene3D" id="1.20.58.1120">
    <property type="match status" value="1"/>
</dbReference>
<dbReference type="Pfam" id="PF18198">
    <property type="entry name" value="AAA_lid_11"/>
    <property type="match status" value="1"/>
</dbReference>
<dbReference type="Pfam" id="PF18199">
    <property type="entry name" value="Dynein_C"/>
    <property type="match status" value="1"/>
</dbReference>
<comment type="subcellular location">
    <subcellularLocation>
        <location evidence="1">Cytoplasm</location>
        <location evidence="1">Cytoskeleton</location>
        <location evidence="1">Cilium axoneme</location>
    </subcellularLocation>
</comment>
<dbReference type="Pfam" id="PF12775">
    <property type="entry name" value="AAA_7"/>
    <property type="match status" value="1"/>
</dbReference>
<dbReference type="InterPro" id="IPR042222">
    <property type="entry name" value="Dynein_2_N"/>
</dbReference>
<evidence type="ECO:0000256" key="8">
    <source>
        <dbReference type="ARBA" id="ARBA00023054"/>
    </source>
</evidence>
<dbReference type="Pfam" id="PF12777">
    <property type="entry name" value="MT"/>
    <property type="match status" value="1"/>
</dbReference>
<feature type="domain" description="AAA+ ATPase" evidence="15">
    <location>
        <begin position="2099"/>
        <end position="2248"/>
    </location>
</feature>
<name>A0A8K0CVX1_IGNLU</name>
<reference evidence="16" key="1">
    <citation type="submission" date="2019-08" db="EMBL/GenBank/DDBJ databases">
        <title>The genome of the North American firefly Photinus pyralis.</title>
        <authorList>
            <consortium name="Photinus pyralis genome working group"/>
            <person name="Fallon T.R."/>
            <person name="Sander Lower S.E."/>
            <person name="Weng J.-K."/>
        </authorList>
    </citation>
    <scope>NUCLEOTIDE SEQUENCE</scope>
    <source>
        <strain evidence="16">TRF0915ILg1</strain>
        <tissue evidence="16">Whole body</tissue>
    </source>
</reference>
<dbReference type="FunFam" id="3.40.50.300:FF:000063">
    <property type="entry name" value="dynein heavy chain 6, axonemal"/>
    <property type="match status" value="1"/>
</dbReference>
<keyword evidence="7" id="KW-0243">Dynein</keyword>
<dbReference type="Gene3D" id="3.20.180.20">
    <property type="entry name" value="Dynein heavy chain, N-terminal domain 2"/>
    <property type="match status" value="1"/>
</dbReference>
<dbReference type="SMART" id="SM00382">
    <property type="entry name" value="AAA"/>
    <property type="match status" value="2"/>
</dbReference>
<evidence type="ECO:0000256" key="12">
    <source>
        <dbReference type="ARBA" id="ARBA00023273"/>
    </source>
</evidence>
<dbReference type="InterPro" id="IPR043160">
    <property type="entry name" value="Dynein_C_barrel"/>
</dbReference>
<evidence type="ECO:0000259" key="15">
    <source>
        <dbReference type="SMART" id="SM00382"/>
    </source>
</evidence>
<dbReference type="Gene3D" id="1.20.920.30">
    <property type="match status" value="1"/>
</dbReference>
<dbReference type="OrthoDB" id="447173at2759"/>
<evidence type="ECO:0000256" key="7">
    <source>
        <dbReference type="ARBA" id="ARBA00023017"/>
    </source>
</evidence>
<keyword evidence="5" id="KW-0547">Nucleotide-binding</keyword>
<feature type="coiled-coil region" evidence="13">
    <location>
        <begin position="2919"/>
        <end position="2967"/>
    </location>
</feature>
<dbReference type="GO" id="GO:0007018">
    <property type="term" value="P:microtubule-based movement"/>
    <property type="evidence" value="ECO:0007669"/>
    <property type="project" value="InterPro"/>
</dbReference>
<dbReference type="InterPro" id="IPR043157">
    <property type="entry name" value="Dynein_AAA1S"/>
</dbReference>
<dbReference type="CDD" id="cd00009">
    <property type="entry name" value="AAA"/>
    <property type="match status" value="1"/>
</dbReference>
<dbReference type="GO" id="GO:0005524">
    <property type="term" value="F:ATP binding"/>
    <property type="evidence" value="ECO:0007669"/>
    <property type="project" value="UniProtKB-KW"/>
</dbReference>
<dbReference type="EMBL" id="VTPC01006801">
    <property type="protein sequence ID" value="KAF2894650.1"/>
    <property type="molecule type" value="Genomic_DNA"/>
</dbReference>
<dbReference type="FunFam" id="1.10.8.1220:FF:000001">
    <property type="entry name" value="Dynein axonemal heavy chain 5"/>
    <property type="match status" value="1"/>
</dbReference>
<evidence type="ECO:0000256" key="1">
    <source>
        <dbReference type="ARBA" id="ARBA00004430"/>
    </source>
</evidence>
<dbReference type="FunFam" id="1.20.920.20:FF:000006">
    <property type="entry name" value="Dynein, axonemal, heavy chain 6"/>
    <property type="match status" value="1"/>
</dbReference>
<dbReference type="FunFam" id="3.20.180.20:FF:000004">
    <property type="entry name" value="Dynein axonemal heavy chain 6"/>
    <property type="match status" value="1"/>
</dbReference>
<keyword evidence="9" id="KW-0969">Cilium</keyword>
<dbReference type="FunFam" id="3.40.50.300:FF:001145">
    <property type="entry name" value="Putative dynein heavy chain"/>
    <property type="match status" value="1"/>
</dbReference>
<dbReference type="GO" id="GO:0045505">
    <property type="term" value="F:dynein intermediate chain binding"/>
    <property type="evidence" value="ECO:0007669"/>
    <property type="project" value="InterPro"/>
</dbReference>
<dbReference type="InterPro" id="IPR041466">
    <property type="entry name" value="Dynein_AAA5_ext"/>
</dbReference>
<dbReference type="InterPro" id="IPR024317">
    <property type="entry name" value="Dynein_heavy_chain_D4_dom"/>
</dbReference>
<dbReference type="Pfam" id="PF12780">
    <property type="entry name" value="AAA_8"/>
    <property type="match status" value="1"/>
</dbReference>
<dbReference type="FunFam" id="3.40.50.300:FF:002141">
    <property type="entry name" value="Dynein heavy chain"/>
    <property type="match status" value="1"/>
</dbReference>
<dbReference type="InterPro" id="IPR004273">
    <property type="entry name" value="Dynein_heavy_D6_P-loop"/>
</dbReference>
<dbReference type="Gene3D" id="6.10.140.1060">
    <property type="match status" value="1"/>
</dbReference>
<dbReference type="FunFam" id="1.20.1270.280:FF:000001">
    <property type="entry name" value="dynein heavy chain 7, axonemal"/>
    <property type="match status" value="1"/>
</dbReference>
<dbReference type="Gene3D" id="1.10.8.1220">
    <property type="match status" value="1"/>
</dbReference>
<dbReference type="Pfam" id="PF12781">
    <property type="entry name" value="AAA_9"/>
    <property type="match status" value="1"/>
</dbReference>
<keyword evidence="3" id="KW-0963">Cytoplasm</keyword>
<dbReference type="InterPro" id="IPR025662">
    <property type="entry name" value="Sigma_54_int_dom_ATP-bd_1"/>
</dbReference>
<evidence type="ECO:0000256" key="2">
    <source>
        <dbReference type="ARBA" id="ARBA00008887"/>
    </source>
</evidence>
<keyword evidence="8 13" id="KW-0175">Coiled coil</keyword>
<evidence type="ECO:0000256" key="13">
    <source>
        <dbReference type="SAM" id="Coils"/>
    </source>
</evidence>
<dbReference type="Pfam" id="PF17852">
    <property type="entry name" value="Dynein_AAA_lid"/>
    <property type="match status" value="1"/>
</dbReference>
<dbReference type="FunFam" id="1.20.920.30:FF:000002">
    <property type="entry name" value="Dynein axonemal heavy chain 3"/>
    <property type="match status" value="1"/>
</dbReference>
<dbReference type="PANTHER" id="PTHR22878">
    <property type="entry name" value="DYNEIN HEAVY CHAIN 6, AXONEMAL-LIKE-RELATED"/>
    <property type="match status" value="1"/>
</dbReference>
<sequence>MSFEHTLNNPKQNSRSFAKKSSSDTKVSGSFNDISLDNNNRGSFKGFERKISKDSNPVYGSYLERKISESSLAKRISDNVGCGPSTLSSKRISRDLHGLSSDILNSSWNSDVGRRLICKPPEKYERKPNILPFHIPHKKLLEKIEFKRELPEPLTGFGERQKKLFKAKDETASVSKRSRISFDTHTKTKVAFADPYDLNIPSPGDSQKDIGAILPHRKLANVANQKQLMKKLRESNDGSFIYLCYAVPRSSEHYTPYALTVVPYEQIDKRNFLTMSSHGVMQHVGGEAIFTHLDKWEAEYNMYCRLMQIKSFFYFRMWKGFYVWRKGIIFKKISNATSFLEDNLFILIPTLRSALLDIQNMCYMMNTTTFTAISEIQNWALFYFIECQMEKLENVVDRISEFRGVVKELVSNACHGALLSKGFVVDETLTENQGKRRDKGPKLSYIEQAKKGKFCLRLTSFITLVDYMMINMLHRLVTLSTDELLSVMKDHIQFLPPENSLRDSDITSTLEQPRSEERLELPLYLVEVVVNPEQMELDPSYNVSSSIFNQVMDLWEEYVKNVNSLIGDKIFEPFTNPIINGKKEDRICGYGPSLAFYLMKDHVLAQRRAKVFELLLFNYNAALTYIKRFEFIKEFFAEDTAKEAKSIEDERDLEKFRNMCSRYHNEIKTILSVIEVQALGIVYLQMPKFKATVIPEPKRLIAIIEYVMPSIGRERVDKLIEEVESSQTYLEENPVQTIEFVDYLIFAEKAVTRMDEMESELDYCKELYDIMEEFQINVSPEEMSNYLGLSVTMGTLRNVVDKKNEERGKIIQKFNEQLNKDISALISEVGTIKDECLEPWLYDIESNAQEVTIFLNGLHDQLVECQKRAGRFKGYQKQFRMEVTRFDMLDEVMNDLKLRMLLWESLDGWSKTVDEWYKVDFNTLNVEDMNLLTAKYVKNITQLEKGLPKNLIVPKLKDSVELMKDKLPVVTYLRNPSLRQRHWLKIENVLNHKFKAEEMVTLQLLEELGVFTYPDELLEISGQASSEAGLESLLKKVEEAWKSLEFIVVPHRDSKDVFILGTLEDVQAVLDDSNINMATIASSRHVGPIKPRVDEWVRLLELFSKTLEEWQLCQQSWVYLEVIFSAPDIQRQLPNEAKMFLIVDKSWKEIMRRTARMPLAMEAATYPNLLETFIKNNALLEQIMKCLESYLETKRVAFPRFYFLSNDELLDILAQTRNPFAVQPHLRKCFDAISKLEFGTKTLDEEGGEGGEKGAATETIVMTTDIIAMISPEGERVPLGKGLKARGNVEDWLGKVEESMFLSLRKRMKQALHHYQQVAREEWVCSHPNQIVLAVSQIMWARDVHQILDGTSNKVTGLSNFEKKCIHNLNKLAGLVRMDLSSVVRKILIALITIDVHARDTITSMNNNKVESSRDFEWLKMLRYYWVESIDNCVARMSSAEILYKYEYLGAGGVLVITPLTDKCYLCLMGALQLDLGGAPAGPAGTGKTETTKDLAKSLAVQCVVFNCSEGLDYKMMGRFFSGLAQSGAWCCFDEFNRIDIEVLSVIAQQLITIRNAKAAKLQRFMFEGREIKLVQTCAAFITMNPGYAGRTELPDNLKALFRPVSMMVPDYALIAEVTLYSEGFESSKVLAYKMVQMYKLCSEQLSLQDHYDFGMRAVKSVLVMAGTLKRASPDRNEDVVLICALRDSNLPKFLSDDAVLFQGILSDLFPGVELPVPEYGDFQTAIEDVMVVQGLQVESCMIKKVIQLYETMIVRWGVMLVGPTGGGKSAILNTLKLALTKMYDDQVPGPYYFPVRTYIMNPKAVTAGELYGEVNPFTLEWRDGLMGIMVRTAVQSTNEDHQWVICDGPVDAVWIENLNTVLDDNKMLCLANSERIKLTPYVHMVFEVQDLAQASPATVSRCGMVYVDPDELKWLPYVKSWVARVNEKLMNPEMKEFMVSLFEHAVEDGFVFIKKQCQYSIHQVEISKVTMVCKLVESISSIPGMIDKIGEKSRVRNFFCQTFIFSYLWGLGGNLLYSSQEKFESYVRDQFDEHQDARLPSGSNLWEMYISKESRRLEPWTKIIPTFHYNSETPFFEMLVPTIDTVRFGYVMERLIYINYPVLFTGDTGVGKSVIAKAVLNNLFGTGVFVPITLNFSAQTSSFRTQEILEVKLEKRKKTLLGAPIGKRIVVFVDDVNMPKLEKYGAQPPIELLRQFLDYGGLYDREKLFWKRIVDVVITAACAPPGGGRNPLTPRFVRHFGMMLIPPPNEFSLKAIFKAIMRGFLFDFANPVRDLADSMVNAAVEVYDRIAVDLLPTPAKSHYVFNLRDLSKCVQGVLQADSGTLREAVAMMRLFYHECLRVFHDRLINEEDKSYFYFLMREICNRAFGNPVLHLPDVAVIKNPPALFFGDFMQFGAAKEDRIYEEILDIEKLKSVLQDYLDDYNLMTSKEMRIIFFMDAVEHLCRLARVLRAERGNCLLVGVGGMGKQSLTKLGSHLNGYRCFQIELTRNYDRSFFFEDLRKLYFNAGANNQNMVFLFTDTQIVQEEFLEDVNNILNSGEVPNLFEADEYEKVIIASRGPAKEAGISEGNRDGIYDFFIRRVRSNLHLSLCMSPVGDAFRRRCRMFPSLVNCCTIDWFTKWPEEALLSVAENSLKGIGTVDVIHNLSVTCVTVHKSVEDMTERFYEEMKRHYYTTPSSYLELLKLYSAMLVAKKVQIQKTSDRIANGLQKLYETNSIIDTMKAELTAMEPILAQKSIAVADLMKTLDKEKKQADTVRVIVKADEDSAKIKAEETQALADDAQRDLDVAMPAMEAATKALQSLNKNDINELKVFQKPPVLVQFVMESVCLLLGKKTDWASAKIVMGDVNFLKSLQEYNKDSIPEVTLKKLKVYIDNKDFIPEKVATVSKVCKSICMWVRAIDQYAKVYKIVEPKRKRLHQAEIELNQVMGVLKEKQRQLADVEAQIANLEAKFNSTVAEKQSLEDTMALTAARLVRAGRLNIALGDEQIRWELGVKAFAVEMSNLIGDVLISAASVAYLGAFTSNYRKELVSEWIDTCQELEIPYSENFSLITVLADPYDIRMWNACGLPRDNVSTENAILVTKAGRWPLMIDPQEQANRWIRQMEGQDLRIIKLTDGNFLRVLESAIRLGLPVLLEEVGETLDPTLGPILLKQTFVQGGRLLIRLGDSDVEYDNNFKFYITTKLANPHYLPEICIQVTIVNFTVTPSGLEDQLLADVVRLERPDFEKQRTELIIRINNDKTQLKNIEDKILRLLFASKGNILDDEELIDTLNESKETSAIIAARLVETEATEEKISIAREKYRPVATRGSVLYFVVAQLAEIDPMYQYSLKYFNQLFNTVIETSEKCEYLPTRLEILNREITIAIYTNVSRGLFERHKLVFSFMLCVAIFTQQGILNETQYNYLLRGPVGAKPPTDKKPDFPMITDAMWLGANYLASTFEYFEYLPREITRQIIVRVGDFEQVIDLASKPKKSRIDWDSYLDDFDKLLLLKTLREEKLVFAITEYVRTKLGQTFVESPQVSLQILYQDISNATPLVFVLSTGSDPFGAFQRFAADMGYKERIQAISLGQGQGPVAEKLIETGKVRGDWVFLQNCHLATSWMLAMERIILKIVEDPSKVHNDFRLYLSSMPSKSFPVSVLQNSVKVTNEPPKGLRANVKRALVDMLEEFFEDHVLEQDWRAMLFGLCMFHAITQERKKFGPLGWNIIYEFNDSDREFAFNTLKMFCADGVIPWDALEYITGEITYGGRVTDYWDLRCLKTILKGFFAPHTLEPGYAYSASGVYYCPTFEKLAEYREFVDRLPIIEEPEIFGMHENANIAFQTKETQTVIRTIMESQPRAGGGVEGKSSDEIAYELAEGVIGAILKVISTEEAHPKLYQRDSQGRLPSLTTVLMQEVDRFNKLLKLIHTSMNNLQKAIKGLVVMSEELEEVFKAFLNNQVPNMWSSRSYPSLKSLGSWVHDLELRLDFICIWVKYYQPPSYWLSGFYFTQGFLTGTLQTHARKYNLPIDQLKYDFLIQPFFIDQEVIKLKHDEEEREVPEVYGDIDPPQDGVIIHGLFCDAGRWDINNMVLVDPNPGEINPALPAIHLLPVTEMPANDTRYVCPLYKTSVRAGTLSTTGHSTNFVIAVLLPTNEKQSYWILKGTALLTQVTD</sequence>
<dbReference type="GO" id="GO:0005930">
    <property type="term" value="C:axoneme"/>
    <property type="evidence" value="ECO:0007669"/>
    <property type="project" value="UniProtKB-SubCell"/>
</dbReference>
<protein>
    <recommendedName>
        <fullName evidence="15">AAA+ ATPase domain-containing protein</fullName>
    </recommendedName>
</protein>
<dbReference type="InterPro" id="IPR041589">
    <property type="entry name" value="DNAH3_AAA_lid_1"/>
</dbReference>
<dbReference type="FunFam" id="3.40.50.300:FF:001143">
    <property type="entry name" value="Dynein axonemal heavy chain 6"/>
    <property type="match status" value="1"/>
</dbReference>
<dbReference type="PROSITE" id="PS00675">
    <property type="entry name" value="SIGMA54_INTERACT_1"/>
    <property type="match status" value="1"/>
</dbReference>
<dbReference type="InterPro" id="IPR041658">
    <property type="entry name" value="AAA_lid_11"/>
</dbReference>
<evidence type="ECO:0000256" key="3">
    <source>
        <dbReference type="ARBA" id="ARBA00022490"/>
    </source>
</evidence>
<dbReference type="Pfam" id="PF12774">
    <property type="entry name" value="AAA_6"/>
    <property type="match status" value="1"/>
</dbReference>
<dbReference type="FunFam" id="1.10.8.720:FF:000007">
    <property type="entry name" value="Dynein axonemal heavy chain 6"/>
    <property type="match status" value="1"/>
</dbReference>
<dbReference type="Gene3D" id="1.10.8.710">
    <property type="match status" value="1"/>
</dbReference>
<dbReference type="Pfam" id="PF08393">
    <property type="entry name" value="DHC_N2"/>
    <property type="match status" value="1"/>
</dbReference>
<evidence type="ECO:0000313" key="16">
    <source>
        <dbReference type="EMBL" id="KAF2894650.1"/>
    </source>
</evidence>
<keyword evidence="11" id="KW-0206">Cytoskeleton</keyword>
<evidence type="ECO:0000256" key="10">
    <source>
        <dbReference type="ARBA" id="ARBA00023175"/>
    </source>
</evidence>
<dbReference type="Pfam" id="PF17857">
    <property type="entry name" value="AAA_lid_1"/>
    <property type="match status" value="1"/>
</dbReference>
<dbReference type="Gene3D" id="1.20.920.20">
    <property type="match status" value="1"/>
</dbReference>
<dbReference type="InterPro" id="IPR027417">
    <property type="entry name" value="P-loop_NTPase"/>
</dbReference>
<evidence type="ECO:0000256" key="6">
    <source>
        <dbReference type="ARBA" id="ARBA00022840"/>
    </source>
</evidence>
<organism evidence="16 17">
    <name type="scientific">Ignelater luminosus</name>
    <name type="common">Cucubano</name>
    <name type="synonym">Pyrophorus luminosus</name>
    <dbReference type="NCBI Taxonomy" id="2038154"/>
    <lineage>
        <taxon>Eukaryota</taxon>
        <taxon>Metazoa</taxon>
        <taxon>Ecdysozoa</taxon>
        <taxon>Arthropoda</taxon>
        <taxon>Hexapoda</taxon>
        <taxon>Insecta</taxon>
        <taxon>Pterygota</taxon>
        <taxon>Neoptera</taxon>
        <taxon>Endopterygota</taxon>
        <taxon>Coleoptera</taxon>
        <taxon>Polyphaga</taxon>
        <taxon>Elateriformia</taxon>
        <taxon>Elateroidea</taxon>
        <taxon>Elateridae</taxon>
        <taxon>Agrypninae</taxon>
        <taxon>Pyrophorini</taxon>
        <taxon>Ignelater</taxon>
    </lineage>
</organism>
<dbReference type="GO" id="GO:0005874">
    <property type="term" value="C:microtubule"/>
    <property type="evidence" value="ECO:0007669"/>
    <property type="project" value="UniProtKB-KW"/>
</dbReference>
<dbReference type="Gene3D" id="3.10.490.20">
    <property type="match status" value="1"/>
</dbReference>
<dbReference type="GO" id="GO:0051959">
    <property type="term" value="F:dynein light intermediate chain binding"/>
    <property type="evidence" value="ECO:0007669"/>
    <property type="project" value="InterPro"/>
</dbReference>
<dbReference type="InterPro" id="IPR013602">
    <property type="entry name" value="Dynein_heavy_linker"/>
</dbReference>
<evidence type="ECO:0000256" key="4">
    <source>
        <dbReference type="ARBA" id="ARBA00022701"/>
    </source>
</evidence>
<dbReference type="GO" id="GO:0008569">
    <property type="term" value="F:minus-end-directed microtubule motor activity"/>
    <property type="evidence" value="ECO:0007669"/>
    <property type="project" value="InterPro"/>
</dbReference>
<dbReference type="InterPro" id="IPR003593">
    <property type="entry name" value="AAA+_ATPase"/>
</dbReference>
<gene>
    <name evidence="16" type="ORF">ILUMI_11526</name>
</gene>
<dbReference type="Gene3D" id="3.40.50.300">
    <property type="entry name" value="P-loop containing nucleotide triphosphate hydrolases"/>
    <property type="match status" value="5"/>
</dbReference>
<evidence type="ECO:0000256" key="11">
    <source>
        <dbReference type="ARBA" id="ARBA00023212"/>
    </source>
</evidence>
<feature type="domain" description="AAA+ ATPase" evidence="15">
    <location>
        <begin position="1474"/>
        <end position="1613"/>
    </location>
</feature>
<dbReference type="Gene3D" id="1.20.140.100">
    <property type="entry name" value="Dynein heavy chain, N-terminal domain 2"/>
    <property type="match status" value="1"/>
</dbReference>
<dbReference type="Pfam" id="PF03028">
    <property type="entry name" value="Dynein_heavy"/>
    <property type="match status" value="1"/>
</dbReference>
<keyword evidence="6" id="KW-0067">ATP-binding</keyword>
<evidence type="ECO:0000256" key="5">
    <source>
        <dbReference type="ARBA" id="ARBA00022741"/>
    </source>
</evidence>
<dbReference type="FunFam" id="3.10.490.20:FF:000005">
    <property type="entry name" value="Dynein axonemal heavy chain 6"/>
    <property type="match status" value="1"/>
</dbReference>
<dbReference type="FunFam" id="1.20.58.1120:FF:000001">
    <property type="entry name" value="dynein heavy chain 2, axonemal"/>
    <property type="match status" value="1"/>
</dbReference>
<dbReference type="Proteomes" id="UP000801492">
    <property type="component" value="Unassembled WGS sequence"/>
</dbReference>
<keyword evidence="17" id="KW-1185">Reference proteome</keyword>
<keyword evidence="12" id="KW-0966">Cell projection</keyword>